<keyword evidence="1" id="KW-0547">Nucleotide-binding</keyword>
<keyword evidence="7" id="KW-1185">Reference proteome</keyword>
<dbReference type="InterPro" id="IPR005158">
    <property type="entry name" value="BTAD"/>
</dbReference>
<dbReference type="InterPro" id="IPR027417">
    <property type="entry name" value="P-loop_NTPase"/>
</dbReference>
<evidence type="ECO:0000259" key="5">
    <source>
        <dbReference type="SMART" id="SM01043"/>
    </source>
</evidence>
<dbReference type="GO" id="GO:0005524">
    <property type="term" value="F:ATP binding"/>
    <property type="evidence" value="ECO:0007669"/>
    <property type="project" value="UniProtKB-KW"/>
</dbReference>
<dbReference type="Pfam" id="PF17874">
    <property type="entry name" value="TPR_MalT"/>
    <property type="match status" value="1"/>
</dbReference>
<dbReference type="SMART" id="SM00028">
    <property type="entry name" value="TPR"/>
    <property type="match status" value="8"/>
</dbReference>
<dbReference type="KEGG" id="kbs:EPA93_47230"/>
<dbReference type="PROSITE" id="PS50005">
    <property type="entry name" value="TPR"/>
    <property type="match status" value="1"/>
</dbReference>
<dbReference type="InterPro" id="IPR036388">
    <property type="entry name" value="WH-like_DNA-bd_sf"/>
</dbReference>
<proteinExistence type="predicted"/>
<keyword evidence="2" id="KW-0067">ATP-binding</keyword>
<sequence length="1335" mass="149191">MNGRITYHQQVSYCGKERCRKCREGIGHGPYWYAYQTVNGHTTRTYIGKHLPPEVQASIASPASSTLAPTAAPGLTPELETTSLRIYTLGQFRLERRSGHELAVWQPVTDIAWKQSQVRSLLGYLLTSPERKLSRQQIIETLRPGGSVDTRVAMSNLHRLVHRLRQILGHQRSGQIQEVLLHTEGEWLVLADQSRLWVDADAFEALLVEARRGKSRENSAGGVHEGFGDSTREQLLKNAVTLYRGDFLPEERQSNWVLARRQSLRRSWAGLLLDLADVYLLRNEMMEAMELLDRLLASDGANEAAVQRLMIVLAQLKRRGEALRAYHRLEDILRRDYHAQPSEETRALYEAVRQGDNINGLLHVWGPGKQTSSGIEQLKGKREAVAELRPVPLHQINRTELIVEPAEKITMPTGRHPQSPLIGREREMEALHLLLQAIEQGAWTPSIGLRRTGGLPLDTQRRPQCIVLKGEAGIGKTRLAEEISREVQLQGWTVVWGRAFEQESGIPYRLWTNILRRLLNSNVGTGLLSGLPSSGPAEPLQEAQLRPLAALLPELAPLSSARRLASGGDEDLVGVGVQEHGRRTLHVQQEQLHLQEATLDLLARISGSAPLLIVLDDIQWADNASCDLMGYLARHLYGLPIVLLATCRETELPVHPQHPLLELIAHMQREHTIRSLELEPLTSEQIGKLVGHLPAPVVQHIQKQAAGNPFFAEEMASTPPPSLPQTVAGALEHRMSKLSNSCQKLLCNAAILGGSFQFPEIYAMESTSMEADEDTVLSLIEEALQSRVLAEEGSGTQYSYHFWHPLMVSYLYEQVSATRRARLHKRAAEMLQRMHRGRTEEVAATITHHLVKSGAEPAEIAHYAEIAGDRAYALSGYAEVGTTAGYAEAVRYYKLALEQLELVGRDEEPKHRIYLLERLAECTMIRGSFTEARHLYERLLELRKGNAQYLIERVTSPVREAEIQALLWSEIAWTWRYTGDSEQARVCCKQGEQVLRDAGVVTGPAWARLLYQRGHLYWYEGLYQEAWELGQQAIALFEEVQKPVTGTLGSPTAVAQGTRIQRSLQGDPVDLGLAYKLLAGLALYEGRLNEALEYLNTALAIFEQCDNKRRIAHISCDLGHVYLKKAEYQEAQASLRRSLNLAERIGEDPLIAVVASNLGELAACSKEYKEAEDLYKRAIAQAEQINDREYISLWNVGLATVFQEQGRLDEAAVCVRRALRIGRAINNHPCIGGALVALGNLRIAQSLAVGKFSSGHKRLLHLACIDARRALALTRLGAETRIRGQLVLAQVSSLTGDKERARKELNLVSKDARHCHLKAIEAQAKNLLNELANEH</sequence>
<dbReference type="InterPro" id="IPR041617">
    <property type="entry name" value="TPR_MalT"/>
</dbReference>
<dbReference type="Pfam" id="PF20586">
    <property type="entry name" value="DUF6788"/>
    <property type="match status" value="1"/>
</dbReference>
<evidence type="ECO:0000313" key="7">
    <source>
        <dbReference type="Proteomes" id="UP000290365"/>
    </source>
</evidence>
<dbReference type="Proteomes" id="UP000290365">
    <property type="component" value="Chromosome"/>
</dbReference>
<dbReference type="PANTHER" id="PTHR16305">
    <property type="entry name" value="TESTICULAR SOLUBLE ADENYLYL CYCLASE"/>
    <property type="match status" value="1"/>
</dbReference>
<dbReference type="InterPro" id="IPR016032">
    <property type="entry name" value="Sig_transdc_resp-reg_C-effctor"/>
</dbReference>
<feature type="repeat" description="TPR" evidence="3">
    <location>
        <begin position="1112"/>
        <end position="1145"/>
    </location>
</feature>
<dbReference type="SUPFAM" id="SSF46894">
    <property type="entry name" value="C-terminal effector domain of the bipartite response regulators"/>
    <property type="match status" value="1"/>
</dbReference>
<dbReference type="SUPFAM" id="SSF52540">
    <property type="entry name" value="P-loop containing nucleoside triphosphate hydrolases"/>
    <property type="match status" value="1"/>
</dbReference>
<dbReference type="Pfam" id="PF13191">
    <property type="entry name" value="AAA_16"/>
    <property type="match status" value="1"/>
</dbReference>
<evidence type="ECO:0000256" key="1">
    <source>
        <dbReference type="ARBA" id="ARBA00022741"/>
    </source>
</evidence>
<dbReference type="Gene3D" id="1.25.40.10">
    <property type="entry name" value="Tetratricopeptide repeat domain"/>
    <property type="match status" value="4"/>
</dbReference>
<dbReference type="GO" id="GO:0004016">
    <property type="term" value="F:adenylate cyclase activity"/>
    <property type="evidence" value="ECO:0007669"/>
    <property type="project" value="TreeGrafter"/>
</dbReference>
<dbReference type="GO" id="GO:0006355">
    <property type="term" value="P:regulation of DNA-templated transcription"/>
    <property type="evidence" value="ECO:0007669"/>
    <property type="project" value="InterPro"/>
</dbReference>
<dbReference type="InterPro" id="IPR011990">
    <property type="entry name" value="TPR-like_helical_dom_sf"/>
</dbReference>
<dbReference type="SUPFAM" id="SSF48452">
    <property type="entry name" value="TPR-like"/>
    <property type="match status" value="3"/>
</dbReference>
<keyword evidence="3" id="KW-0802">TPR repeat</keyword>
<gene>
    <name evidence="6" type="ORF">EPA93_47230</name>
</gene>
<dbReference type="OrthoDB" id="134656at2"/>
<name>A0A4P6K4Z7_KTERU</name>
<evidence type="ECO:0000256" key="2">
    <source>
        <dbReference type="ARBA" id="ARBA00022840"/>
    </source>
</evidence>
<dbReference type="EMBL" id="CP035758">
    <property type="protein sequence ID" value="QBD83155.1"/>
    <property type="molecule type" value="Genomic_DNA"/>
</dbReference>
<feature type="domain" description="Bacterial transcriptional activator" evidence="5">
    <location>
        <begin position="198"/>
        <end position="353"/>
    </location>
</feature>
<dbReference type="Pfam" id="PF03704">
    <property type="entry name" value="BTAD"/>
    <property type="match status" value="1"/>
</dbReference>
<dbReference type="PANTHER" id="PTHR16305:SF28">
    <property type="entry name" value="GUANYLATE CYCLASE DOMAIN-CONTAINING PROTEIN"/>
    <property type="match status" value="1"/>
</dbReference>
<dbReference type="InterPro" id="IPR041664">
    <property type="entry name" value="AAA_16"/>
</dbReference>
<dbReference type="InterPro" id="IPR046738">
    <property type="entry name" value="DUF6788"/>
</dbReference>
<evidence type="ECO:0000313" key="6">
    <source>
        <dbReference type="EMBL" id="QBD83155.1"/>
    </source>
</evidence>
<evidence type="ECO:0000256" key="3">
    <source>
        <dbReference type="PROSITE-ProRule" id="PRU00339"/>
    </source>
</evidence>
<evidence type="ECO:0000256" key="4">
    <source>
        <dbReference type="SAM" id="Coils"/>
    </source>
</evidence>
<accession>A0A4P6K4Z7</accession>
<dbReference type="RefSeq" id="WP_129894221.1">
    <property type="nucleotide sequence ID" value="NZ_CP035758.1"/>
</dbReference>
<protein>
    <submittedName>
        <fullName evidence="6">Tetratricopeptide repeat protein</fullName>
    </submittedName>
</protein>
<dbReference type="SMART" id="SM01043">
    <property type="entry name" value="BTAD"/>
    <property type="match status" value="1"/>
</dbReference>
<dbReference type="GO" id="GO:0005737">
    <property type="term" value="C:cytoplasm"/>
    <property type="evidence" value="ECO:0007669"/>
    <property type="project" value="TreeGrafter"/>
</dbReference>
<dbReference type="Gene3D" id="1.10.10.10">
    <property type="entry name" value="Winged helix-like DNA-binding domain superfamily/Winged helix DNA-binding domain"/>
    <property type="match status" value="1"/>
</dbReference>
<feature type="coiled-coil region" evidence="4">
    <location>
        <begin position="1161"/>
        <end position="1188"/>
    </location>
</feature>
<dbReference type="InterPro" id="IPR019734">
    <property type="entry name" value="TPR_rpt"/>
</dbReference>
<keyword evidence="4" id="KW-0175">Coiled coil</keyword>
<reference evidence="6 7" key="1">
    <citation type="submission" date="2019-01" db="EMBL/GenBank/DDBJ databases">
        <title>Ktedonosporobacter rubrisoli SCAWS-G2.</title>
        <authorList>
            <person name="Huang Y."/>
            <person name="Yan B."/>
        </authorList>
    </citation>
    <scope>NUCLEOTIDE SEQUENCE [LARGE SCALE GENOMIC DNA]</scope>
    <source>
        <strain evidence="6 7">SCAWS-G2</strain>
    </source>
</reference>
<organism evidence="6 7">
    <name type="scientific">Ktedonosporobacter rubrisoli</name>
    <dbReference type="NCBI Taxonomy" id="2509675"/>
    <lineage>
        <taxon>Bacteria</taxon>
        <taxon>Bacillati</taxon>
        <taxon>Chloroflexota</taxon>
        <taxon>Ktedonobacteria</taxon>
        <taxon>Ktedonobacterales</taxon>
        <taxon>Ktedonosporobacteraceae</taxon>
        <taxon>Ktedonosporobacter</taxon>
    </lineage>
</organism>
<dbReference type="GO" id="GO:0003677">
    <property type="term" value="F:DNA binding"/>
    <property type="evidence" value="ECO:0007669"/>
    <property type="project" value="InterPro"/>
</dbReference>
<dbReference type="Gene3D" id="3.40.50.300">
    <property type="entry name" value="P-loop containing nucleotide triphosphate hydrolases"/>
    <property type="match status" value="1"/>
</dbReference>